<dbReference type="PANTHER" id="PTHR33406:SF11">
    <property type="entry name" value="MEMBRANE PROTEIN SCO6666-RELATED"/>
    <property type="match status" value="1"/>
</dbReference>
<feature type="transmembrane region" description="Helical" evidence="7">
    <location>
        <begin position="664"/>
        <end position="681"/>
    </location>
</feature>
<evidence type="ECO:0000313" key="10">
    <source>
        <dbReference type="Proteomes" id="UP000325003"/>
    </source>
</evidence>
<feature type="transmembrane region" description="Helical" evidence="7">
    <location>
        <begin position="550"/>
        <end position="568"/>
    </location>
</feature>
<evidence type="ECO:0000256" key="3">
    <source>
        <dbReference type="ARBA" id="ARBA00022475"/>
    </source>
</evidence>
<comment type="similarity">
    <text evidence="2">Belongs to the resistance-nodulation-cell division (RND) (TC 2.A.6) family. MmpL subfamily.</text>
</comment>
<evidence type="ECO:0000256" key="5">
    <source>
        <dbReference type="ARBA" id="ARBA00022989"/>
    </source>
</evidence>
<feature type="transmembrane region" description="Helical" evidence="7">
    <location>
        <begin position="182"/>
        <end position="201"/>
    </location>
</feature>
<sequence>MLDRIADLTWRHPRKILVAAFLFAAVAGFFGHDVEHHLKAAGFTDPDSESEHAGQVLADALGFDAEPGLVVLLRAKDGGAIDVEDPAVISEVGAVVEQVRGGDFVGRVLNPLDPATPAPQLIAADGESIALPVNLTTTDLEDEGGLADESIRARVSSDLFDASYGGFAPSFNEVNDQTRTDLTNAELIAFPLLAILLLLVFRSVIAAAVPLILGVLSIVGTLFALRIMASFVDTSLFALNIATALSLGLAVDYALLLVSRYREEVDTHGRTLEAHRRAVRTAGRASLFSGLTVAAAMASLMLMPQRFLYSIGAAGATVGVLSAVMAVIVVPAILAALGPWLDRFSIRRGASVSATSDRWHRIARGVMRRPVVIAVVTTGALLALAAPLLGTTLTGPSAQAVPPGQQSYEVNSYLSDHYGRGLTEAVTLTVKGTVDPTALAGVAAEIGQVDGVVADSLAPFTPASDDVAFTTVALDQPALSGDSQDAVRDIRDVALPDGAELLVSGNTARFIDEKESLVSSAPPVIALIVLLTIVLLFLLTGSILLPLKTLLMNALTLSAVVGLLVLVFEKDFAIGLLDYHGPHAVEVTSLVFIFAVTFALATDYAVLVMARIKELRDSGLSNTDAVAEGVARTGRIISAAALMIAVVFLAFAVSPVFFMKQISVAMAVGVIIDATIVRALLVPSLMRLLGEANWWAPRPLRAVYARFGIRE</sequence>
<feature type="transmembrane region" description="Helical" evidence="7">
    <location>
        <begin position="636"/>
        <end position="658"/>
    </location>
</feature>
<reference evidence="9 10" key="1">
    <citation type="submission" date="2019-09" db="EMBL/GenBank/DDBJ databases">
        <title>Nocardioides panacisoli sp. nov., isolated from the soil of a ginseng field.</title>
        <authorList>
            <person name="Cho C."/>
        </authorList>
    </citation>
    <scope>NUCLEOTIDE SEQUENCE [LARGE SCALE GENOMIC DNA]</scope>
    <source>
        <strain evidence="9 10">BN130099</strain>
    </source>
</reference>
<feature type="transmembrane region" description="Helical" evidence="7">
    <location>
        <begin position="208"/>
        <end position="229"/>
    </location>
</feature>
<feature type="transmembrane region" description="Helical" evidence="7">
    <location>
        <begin position="371"/>
        <end position="389"/>
    </location>
</feature>
<evidence type="ECO:0000256" key="2">
    <source>
        <dbReference type="ARBA" id="ARBA00010157"/>
    </source>
</evidence>
<protein>
    <submittedName>
        <fullName evidence="9">MMPL family transporter</fullName>
    </submittedName>
</protein>
<dbReference type="PROSITE" id="PS50156">
    <property type="entry name" value="SSD"/>
    <property type="match status" value="1"/>
</dbReference>
<dbReference type="InterPro" id="IPR004869">
    <property type="entry name" value="MMPL_dom"/>
</dbReference>
<dbReference type="Gene3D" id="1.20.1640.10">
    <property type="entry name" value="Multidrug efflux transporter AcrB transmembrane domain"/>
    <property type="match status" value="2"/>
</dbReference>
<proteinExistence type="inferred from homology"/>
<dbReference type="Pfam" id="PF03176">
    <property type="entry name" value="MMPL"/>
    <property type="match status" value="2"/>
</dbReference>
<dbReference type="SUPFAM" id="SSF82866">
    <property type="entry name" value="Multidrug efflux transporter AcrB transmembrane domain"/>
    <property type="match status" value="2"/>
</dbReference>
<feature type="transmembrane region" description="Helical" evidence="7">
    <location>
        <begin position="588"/>
        <end position="610"/>
    </location>
</feature>
<accession>A0A5B1LF92</accession>
<organism evidence="9 10">
    <name type="scientific">Nocardioides humilatus</name>
    <dbReference type="NCBI Taxonomy" id="2607660"/>
    <lineage>
        <taxon>Bacteria</taxon>
        <taxon>Bacillati</taxon>
        <taxon>Actinomycetota</taxon>
        <taxon>Actinomycetes</taxon>
        <taxon>Propionibacteriales</taxon>
        <taxon>Nocardioidaceae</taxon>
        <taxon>Nocardioides</taxon>
    </lineage>
</organism>
<name>A0A5B1LF92_9ACTN</name>
<dbReference type="EMBL" id="VUJV01000003">
    <property type="protein sequence ID" value="KAA1419322.1"/>
    <property type="molecule type" value="Genomic_DNA"/>
</dbReference>
<dbReference type="AlphaFoldDB" id="A0A5B1LF92"/>
<evidence type="ECO:0000256" key="7">
    <source>
        <dbReference type="SAM" id="Phobius"/>
    </source>
</evidence>
<keyword evidence="5 7" id="KW-1133">Transmembrane helix</keyword>
<keyword evidence="3" id="KW-1003">Cell membrane</keyword>
<dbReference type="Proteomes" id="UP000325003">
    <property type="component" value="Unassembled WGS sequence"/>
</dbReference>
<dbReference type="RefSeq" id="WP_149728656.1">
    <property type="nucleotide sequence ID" value="NZ_VUJV01000003.1"/>
</dbReference>
<keyword evidence="4 7" id="KW-0812">Transmembrane</keyword>
<comment type="subcellular location">
    <subcellularLocation>
        <location evidence="1">Cell membrane</location>
        <topology evidence="1">Multi-pass membrane protein</topology>
    </subcellularLocation>
</comment>
<dbReference type="InterPro" id="IPR050545">
    <property type="entry name" value="Mycobact_MmpL"/>
</dbReference>
<comment type="caution">
    <text evidence="9">The sequence shown here is derived from an EMBL/GenBank/DDBJ whole genome shotgun (WGS) entry which is preliminary data.</text>
</comment>
<dbReference type="PANTHER" id="PTHR33406">
    <property type="entry name" value="MEMBRANE PROTEIN MJ1562-RELATED"/>
    <property type="match status" value="1"/>
</dbReference>
<dbReference type="InterPro" id="IPR000731">
    <property type="entry name" value="SSD"/>
</dbReference>
<feature type="transmembrane region" description="Helical" evidence="7">
    <location>
        <begin position="524"/>
        <end position="545"/>
    </location>
</feature>
<keyword evidence="6 7" id="KW-0472">Membrane</keyword>
<evidence type="ECO:0000259" key="8">
    <source>
        <dbReference type="PROSITE" id="PS50156"/>
    </source>
</evidence>
<feature type="transmembrane region" description="Helical" evidence="7">
    <location>
        <begin position="285"/>
        <end position="303"/>
    </location>
</feature>
<evidence type="ECO:0000256" key="4">
    <source>
        <dbReference type="ARBA" id="ARBA00022692"/>
    </source>
</evidence>
<evidence type="ECO:0000313" key="9">
    <source>
        <dbReference type="EMBL" id="KAA1419322.1"/>
    </source>
</evidence>
<evidence type="ECO:0000256" key="6">
    <source>
        <dbReference type="ARBA" id="ARBA00023136"/>
    </source>
</evidence>
<reference evidence="9 10" key="2">
    <citation type="submission" date="2019-09" db="EMBL/GenBank/DDBJ databases">
        <authorList>
            <person name="Jin C."/>
        </authorList>
    </citation>
    <scope>NUCLEOTIDE SEQUENCE [LARGE SCALE GENOMIC DNA]</scope>
    <source>
        <strain evidence="9 10">BN130099</strain>
    </source>
</reference>
<gene>
    <name evidence="9" type="ORF">F0U44_12835</name>
</gene>
<feature type="transmembrane region" description="Helical" evidence="7">
    <location>
        <begin position="309"/>
        <end position="338"/>
    </location>
</feature>
<feature type="transmembrane region" description="Helical" evidence="7">
    <location>
        <begin position="235"/>
        <end position="258"/>
    </location>
</feature>
<evidence type="ECO:0000256" key="1">
    <source>
        <dbReference type="ARBA" id="ARBA00004651"/>
    </source>
</evidence>
<keyword evidence="10" id="KW-1185">Reference proteome</keyword>
<dbReference type="GO" id="GO:0005886">
    <property type="term" value="C:plasma membrane"/>
    <property type="evidence" value="ECO:0007669"/>
    <property type="project" value="UniProtKB-SubCell"/>
</dbReference>
<feature type="domain" description="SSD" evidence="8">
    <location>
        <begin position="525"/>
        <end position="687"/>
    </location>
</feature>